<dbReference type="EMBL" id="AMCI01004604">
    <property type="protein sequence ID" value="EJW97760.1"/>
    <property type="molecule type" value="Genomic_DNA"/>
</dbReference>
<proteinExistence type="predicted"/>
<sequence>MFGDVQITVNVFDCWKAIAVLEFGLIQRKIKRYFDG</sequence>
<reference evidence="1" key="1">
    <citation type="journal article" date="2012" name="PLoS ONE">
        <title>Gene sets for utilization of primary and secondary nutrition supplies in the distal gut of endangered iberian lynx.</title>
        <authorList>
            <person name="Alcaide M."/>
            <person name="Messina E."/>
            <person name="Richter M."/>
            <person name="Bargiela R."/>
            <person name="Peplies J."/>
            <person name="Huws S.A."/>
            <person name="Newbold C.J."/>
            <person name="Golyshin P.N."/>
            <person name="Simon M.A."/>
            <person name="Lopez G."/>
            <person name="Yakimov M.M."/>
            <person name="Ferrer M."/>
        </authorList>
    </citation>
    <scope>NUCLEOTIDE SEQUENCE</scope>
</reference>
<accession>J9CCS0</accession>
<comment type="caution">
    <text evidence="1">The sequence shown here is derived from an EMBL/GenBank/DDBJ whole genome shotgun (WGS) entry which is preliminary data.</text>
</comment>
<organism evidence="1">
    <name type="scientific">gut metagenome</name>
    <dbReference type="NCBI Taxonomy" id="749906"/>
    <lineage>
        <taxon>unclassified sequences</taxon>
        <taxon>metagenomes</taxon>
        <taxon>organismal metagenomes</taxon>
    </lineage>
</organism>
<name>J9CCS0_9ZZZZ</name>
<dbReference type="AlphaFoldDB" id="J9CCS0"/>
<protein>
    <submittedName>
        <fullName evidence="1">Uncharacterized protein</fullName>
    </submittedName>
</protein>
<evidence type="ECO:0000313" key="1">
    <source>
        <dbReference type="EMBL" id="EJW97760.1"/>
    </source>
</evidence>
<gene>
    <name evidence="1" type="ORF">EVA_14133</name>
</gene>